<reference evidence="2 4" key="1">
    <citation type="submission" date="2024-01" db="EMBL/GenBank/DDBJ databases">
        <title>Genome insights into Plantactinospora sonchi sp. nov.</title>
        <authorList>
            <person name="Wang L."/>
        </authorList>
    </citation>
    <scope>NUCLEOTIDE SEQUENCE [LARGE SCALE GENOMIC DNA]</scope>
    <source>
        <strain evidence="2 4">NEAU-QY2</strain>
    </source>
</reference>
<keyword evidence="4" id="KW-1185">Reference proteome</keyword>
<feature type="region of interest" description="Disordered" evidence="1">
    <location>
        <begin position="47"/>
        <end position="85"/>
    </location>
</feature>
<organism evidence="2 4">
    <name type="scientific">Plantactinospora sonchi</name>
    <dbReference type="NCBI Taxonomy" id="1544735"/>
    <lineage>
        <taxon>Bacteria</taxon>
        <taxon>Bacillati</taxon>
        <taxon>Actinomycetota</taxon>
        <taxon>Actinomycetes</taxon>
        <taxon>Micromonosporales</taxon>
        <taxon>Micromonosporaceae</taxon>
        <taxon>Plantactinospora</taxon>
    </lineage>
</organism>
<proteinExistence type="predicted"/>
<protein>
    <recommendedName>
        <fullName evidence="5">Lipoprotein</fullName>
    </recommendedName>
</protein>
<evidence type="ECO:0008006" key="5">
    <source>
        <dbReference type="Google" id="ProtNLM"/>
    </source>
</evidence>
<dbReference type="Proteomes" id="UP001332243">
    <property type="component" value="Unassembled WGS sequence"/>
</dbReference>
<name>A0ABU7RQB1_9ACTN</name>
<evidence type="ECO:0000256" key="1">
    <source>
        <dbReference type="SAM" id="MobiDB-lite"/>
    </source>
</evidence>
<dbReference type="EMBL" id="JAZGQK010000006">
    <property type="protein sequence ID" value="MEE6258670.1"/>
    <property type="molecule type" value="Genomic_DNA"/>
</dbReference>
<evidence type="ECO:0000313" key="2">
    <source>
        <dbReference type="EMBL" id="MEE6258670.1"/>
    </source>
</evidence>
<dbReference type="RefSeq" id="WP_331213762.1">
    <property type="nucleotide sequence ID" value="NZ_JAZGQK010000006.1"/>
</dbReference>
<feature type="compositionally biased region" description="Low complexity" evidence="1">
    <location>
        <begin position="67"/>
        <end position="85"/>
    </location>
</feature>
<sequence length="259" mass="27609">MTDQRAWRRGQATEPGAAALRSVRTALLPVLLSLATLVTGCDGAGAPEPAKRGATAGTVGVPVTEAPVGGPVTGSTTGAPATTDGPSRDVLVAALLGPAELGAGWREGGSPAEAPPWPWLQTDCPAYRDGDYPAQRHRRDAVQRRYQHESSQQAAMHVVEAYQAGWAVRALDDVRRVVRICSRYAAWGGTISFTVLHSRLRAEEGVLVLGRIEAPGAPERFTLFLTVRRGDLLSTLNVPGPMDEWRAYETAEKLVDLLG</sequence>
<gene>
    <name evidence="2" type="ORF">V1633_09240</name>
    <name evidence="3" type="ORF">V1633_33450</name>
</gene>
<dbReference type="EMBL" id="JAZGQK010000037">
    <property type="protein sequence ID" value="MEE6263395.1"/>
    <property type="molecule type" value="Genomic_DNA"/>
</dbReference>
<evidence type="ECO:0000313" key="4">
    <source>
        <dbReference type="Proteomes" id="UP001332243"/>
    </source>
</evidence>
<evidence type="ECO:0000313" key="3">
    <source>
        <dbReference type="EMBL" id="MEE6263395.1"/>
    </source>
</evidence>
<comment type="caution">
    <text evidence="2">The sequence shown here is derived from an EMBL/GenBank/DDBJ whole genome shotgun (WGS) entry which is preliminary data.</text>
</comment>
<accession>A0ABU7RQB1</accession>